<reference evidence="2 3" key="1">
    <citation type="submission" date="2019-04" db="EMBL/GenBank/DDBJ databases">
        <authorList>
            <person name="Alioto T."/>
            <person name="Alioto T."/>
        </authorList>
    </citation>
    <scope>NUCLEOTIDE SEQUENCE [LARGE SCALE GENOMIC DNA]</scope>
</reference>
<evidence type="ECO:0000313" key="2">
    <source>
        <dbReference type="EMBL" id="VTJ53415.1"/>
    </source>
</evidence>
<dbReference type="EMBL" id="CABDUW010000029">
    <property type="protein sequence ID" value="VTJ53415.1"/>
    <property type="molecule type" value="Genomic_DNA"/>
</dbReference>
<gene>
    <name evidence="1" type="ORF">GHT09_017804</name>
    <name evidence="2" type="ORF">MONAX_5E014916</name>
</gene>
<proteinExistence type="predicted"/>
<dbReference type="AlphaFoldDB" id="A0A5E4A8Q0"/>
<organism evidence="2 3">
    <name type="scientific">Marmota monax</name>
    <name type="common">Woodchuck</name>
    <dbReference type="NCBI Taxonomy" id="9995"/>
    <lineage>
        <taxon>Eukaryota</taxon>
        <taxon>Metazoa</taxon>
        <taxon>Chordata</taxon>
        <taxon>Craniata</taxon>
        <taxon>Vertebrata</taxon>
        <taxon>Euteleostomi</taxon>
        <taxon>Mammalia</taxon>
        <taxon>Eutheria</taxon>
        <taxon>Euarchontoglires</taxon>
        <taxon>Glires</taxon>
        <taxon>Rodentia</taxon>
        <taxon>Sciuromorpha</taxon>
        <taxon>Sciuridae</taxon>
        <taxon>Xerinae</taxon>
        <taxon>Marmotini</taxon>
        <taxon>Marmota</taxon>
    </lineage>
</organism>
<evidence type="ECO:0000313" key="1">
    <source>
        <dbReference type="EMBL" id="KAF7470962.1"/>
    </source>
</evidence>
<accession>A0A5E4A8Q0</accession>
<reference evidence="1" key="2">
    <citation type="submission" date="2020-08" db="EMBL/GenBank/DDBJ databases">
        <authorList>
            <person name="Shumante A."/>
            <person name="Zimin A.V."/>
            <person name="Puiu D."/>
            <person name="Salzberg S.L."/>
        </authorList>
    </citation>
    <scope>NUCLEOTIDE SEQUENCE</scope>
    <source>
        <strain evidence="1">WC2-LM</strain>
        <tissue evidence="1">Liver</tissue>
    </source>
</reference>
<protein>
    <submittedName>
        <fullName evidence="2">Uncharacterized protein</fullName>
    </submittedName>
</protein>
<dbReference type="Proteomes" id="UP000662637">
    <property type="component" value="Unassembled WGS sequence"/>
</dbReference>
<dbReference type="EMBL" id="WJEC01006891">
    <property type="protein sequence ID" value="KAF7470962.1"/>
    <property type="molecule type" value="Genomic_DNA"/>
</dbReference>
<name>A0A5E4A8Q0_MARMO</name>
<keyword evidence="3" id="KW-1185">Reference proteome</keyword>
<evidence type="ECO:0000313" key="3">
    <source>
        <dbReference type="Proteomes" id="UP000335636"/>
    </source>
</evidence>
<sequence>MTPVSTHQRQVTPTIIAVTLETKSQVLTFRWPVASNIDRTEMLEIQIFNYSKVFSNK</sequence>
<dbReference type="Proteomes" id="UP000335636">
    <property type="component" value="Unassembled WGS sequence"/>
</dbReference>